<dbReference type="InterPro" id="IPR036847">
    <property type="entry name" value="RimP_C_sf"/>
</dbReference>
<dbReference type="InterPro" id="IPR035956">
    <property type="entry name" value="RimP_N_sf"/>
</dbReference>
<dbReference type="Proteomes" id="UP000324781">
    <property type="component" value="Unassembled WGS sequence"/>
</dbReference>
<dbReference type="Pfam" id="PF02576">
    <property type="entry name" value="RimP_N"/>
    <property type="match status" value="1"/>
</dbReference>
<comment type="subcellular location">
    <subcellularLocation>
        <location evidence="3">Cytoplasm</location>
    </subcellularLocation>
</comment>
<evidence type="ECO:0000256" key="1">
    <source>
        <dbReference type="ARBA" id="ARBA00022490"/>
    </source>
</evidence>
<dbReference type="OrthoDB" id="9805006at2"/>
<dbReference type="InterPro" id="IPR003728">
    <property type="entry name" value="Ribosome_maturation_RimP"/>
</dbReference>
<dbReference type="InterPro" id="IPR028989">
    <property type="entry name" value="RimP_N"/>
</dbReference>
<evidence type="ECO:0000259" key="4">
    <source>
        <dbReference type="Pfam" id="PF02576"/>
    </source>
</evidence>
<dbReference type="HAMAP" id="MF_01077">
    <property type="entry name" value="RimP"/>
    <property type="match status" value="1"/>
</dbReference>
<comment type="similarity">
    <text evidence="3">Belongs to the RimP family.</text>
</comment>
<organism evidence="6 7">
    <name type="scientific">Thermoclostridium caenicola</name>
    <dbReference type="NCBI Taxonomy" id="659425"/>
    <lineage>
        <taxon>Bacteria</taxon>
        <taxon>Bacillati</taxon>
        <taxon>Bacillota</taxon>
        <taxon>Clostridia</taxon>
        <taxon>Eubacteriales</taxon>
        <taxon>Oscillospiraceae</taxon>
        <taxon>Thermoclostridium</taxon>
    </lineage>
</organism>
<dbReference type="Gene3D" id="2.30.30.180">
    <property type="entry name" value="Ribosome maturation factor RimP, C-terminal domain"/>
    <property type="match status" value="1"/>
</dbReference>
<dbReference type="RefSeq" id="WP_149678522.1">
    <property type="nucleotide sequence ID" value="NZ_DAONMB010000059.1"/>
</dbReference>
<dbReference type="PANTHER" id="PTHR33867:SF1">
    <property type="entry name" value="RIBOSOME MATURATION FACTOR RIMP"/>
    <property type="match status" value="1"/>
</dbReference>
<feature type="domain" description="Ribosome maturation factor RimP C-terminal" evidence="5">
    <location>
        <begin position="88"/>
        <end position="154"/>
    </location>
</feature>
<keyword evidence="1 3" id="KW-0963">Cytoplasm</keyword>
<dbReference type="InterPro" id="IPR028998">
    <property type="entry name" value="RimP_C"/>
</dbReference>
<evidence type="ECO:0000259" key="5">
    <source>
        <dbReference type="Pfam" id="PF17384"/>
    </source>
</evidence>
<dbReference type="FunFam" id="3.30.300.70:FF:000001">
    <property type="entry name" value="Ribosome maturation factor RimP"/>
    <property type="match status" value="1"/>
</dbReference>
<evidence type="ECO:0000256" key="2">
    <source>
        <dbReference type="ARBA" id="ARBA00022517"/>
    </source>
</evidence>
<keyword evidence="7" id="KW-1185">Reference proteome</keyword>
<dbReference type="CDD" id="cd01734">
    <property type="entry name" value="YlxS_C"/>
    <property type="match status" value="1"/>
</dbReference>
<dbReference type="PANTHER" id="PTHR33867">
    <property type="entry name" value="RIBOSOME MATURATION FACTOR RIMP"/>
    <property type="match status" value="1"/>
</dbReference>
<accession>A0A1M6FKL0</accession>
<evidence type="ECO:0000313" key="7">
    <source>
        <dbReference type="Proteomes" id="UP000324781"/>
    </source>
</evidence>
<dbReference type="NCBIfam" id="NF000928">
    <property type="entry name" value="PRK00092.1-2"/>
    <property type="match status" value="1"/>
</dbReference>
<comment type="function">
    <text evidence="3">Required for maturation of 30S ribosomal subunits.</text>
</comment>
<proteinExistence type="inferred from homology"/>
<reference evidence="6 7" key="1">
    <citation type="submission" date="2016-11" db="EMBL/GenBank/DDBJ databases">
        <authorList>
            <person name="Varghese N."/>
            <person name="Submissions S."/>
        </authorList>
    </citation>
    <scope>NUCLEOTIDE SEQUENCE [LARGE SCALE GENOMIC DNA]</scope>
    <source>
        <strain evidence="6 7">DSM 19027</strain>
    </source>
</reference>
<keyword evidence="2 3" id="KW-0690">Ribosome biogenesis</keyword>
<dbReference type="Gene3D" id="3.30.300.70">
    <property type="entry name" value="RimP-like superfamily, N-terminal"/>
    <property type="match status" value="1"/>
</dbReference>
<dbReference type="GO" id="GO:0005829">
    <property type="term" value="C:cytosol"/>
    <property type="evidence" value="ECO:0007669"/>
    <property type="project" value="TreeGrafter"/>
</dbReference>
<dbReference type="SUPFAM" id="SSF74942">
    <property type="entry name" value="YhbC-like, C-terminal domain"/>
    <property type="match status" value="1"/>
</dbReference>
<evidence type="ECO:0000313" key="6">
    <source>
        <dbReference type="EMBL" id="SHI98237.1"/>
    </source>
</evidence>
<dbReference type="SUPFAM" id="SSF75420">
    <property type="entry name" value="YhbC-like, N-terminal domain"/>
    <property type="match status" value="1"/>
</dbReference>
<feature type="domain" description="Ribosome maturation factor RimP N-terminal" evidence="4">
    <location>
        <begin position="16"/>
        <end position="85"/>
    </location>
</feature>
<name>A0A1M6FKL0_9FIRM</name>
<dbReference type="GO" id="GO:0006412">
    <property type="term" value="P:translation"/>
    <property type="evidence" value="ECO:0007669"/>
    <property type="project" value="TreeGrafter"/>
</dbReference>
<dbReference type="Pfam" id="PF17384">
    <property type="entry name" value="DUF150_C"/>
    <property type="match status" value="1"/>
</dbReference>
<dbReference type="AlphaFoldDB" id="A0A1M6FKL0"/>
<protein>
    <recommendedName>
        <fullName evidence="3">Ribosome maturation factor RimP</fullName>
    </recommendedName>
</protein>
<dbReference type="GO" id="GO:0000028">
    <property type="term" value="P:ribosomal small subunit assembly"/>
    <property type="evidence" value="ECO:0007669"/>
    <property type="project" value="TreeGrafter"/>
</dbReference>
<gene>
    <name evidence="3" type="primary">rimP</name>
    <name evidence="6" type="ORF">SAMN05444373_10181</name>
</gene>
<dbReference type="EMBL" id="FQZP01000018">
    <property type="protein sequence ID" value="SHI98237.1"/>
    <property type="molecule type" value="Genomic_DNA"/>
</dbReference>
<evidence type="ECO:0000256" key="3">
    <source>
        <dbReference type="HAMAP-Rule" id="MF_01077"/>
    </source>
</evidence>
<sequence>MAKTSISELVWSLALPIVEEAGCELVDVEFVKEGSDWFLRVFIDKDGGVSHEDCERISQPLNKILDERDPISHPYYFEVSSPGLERPLKKPRDYERALGKLVEIRLFKAVDGVKKFEGHLESFNGKEIAIRLDSQEVKTFPLDQVAKAKTIVKF</sequence>